<feature type="transmembrane region" description="Helical" evidence="5">
    <location>
        <begin position="40"/>
        <end position="59"/>
    </location>
</feature>
<protein>
    <submittedName>
        <fullName evidence="7">NnrU family protein</fullName>
    </submittedName>
</protein>
<keyword evidence="8" id="KW-1185">Reference proteome</keyword>
<dbReference type="EMBL" id="VYGV01000026">
    <property type="protein sequence ID" value="NWF48305.1"/>
    <property type="molecule type" value="Genomic_DNA"/>
</dbReference>
<proteinExistence type="predicted"/>
<reference evidence="7 8" key="1">
    <citation type="submission" date="2019-09" db="EMBL/GenBank/DDBJ databases">
        <title>Hydrogenophaga aromatica sp. nov., isolated from a para-xylene-degrading enrichment culture.</title>
        <authorList>
            <person name="Tancsics A."/>
            <person name="Banerjee S."/>
        </authorList>
    </citation>
    <scope>NUCLEOTIDE SEQUENCE [LARGE SCALE GENOMIC DNA]</scope>
    <source>
        <strain evidence="7 8">D2P1</strain>
    </source>
</reference>
<evidence type="ECO:0000256" key="4">
    <source>
        <dbReference type="ARBA" id="ARBA00023136"/>
    </source>
</evidence>
<evidence type="ECO:0000256" key="3">
    <source>
        <dbReference type="ARBA" id="ARBA00022989"/>
    </source>
</evidence>
<dbReference type="InterPro" id="IPR009915">
    <property type="entry name" value="NnrU_dom"/>
</dbReference>
<dbReference type="RefSeq" id="WP_177138859.1">
    <property type="nucleotide sequence ID" value="NZ_VYGV01000026.1"/>
</dbReference>
<comment type="subcellular location">
    <subcellularLocation>
        <location evidence="1">Membrane</location>
        <topology evidence="1">Multi-pass membrane protein</topology>
    </subcellularLocation>
</comment>
<evidence type="ECO:0000256" key="1">
    <source>
        <dbReference type="ARBA" id="ARBA00004141"/>
    </source>
</evidence>
<sequence>MVWLVLGLVLFLGVHSIAIVSPTGRDRLAAGMGENTFKGLYALVSFAGLGLIVWGYGLSRETPVLLYALPGGFRHLAALMLLPVFVLLLAAYLPGRIKTAAKHPMLLAVKLWALAHLLAQSVTGGTLADVLLFGGFLAWAVADRISLKRRALAGALRPVPALPAGGANDAIALVGGLALYALFVFWAHAWLFGVRPFG</sequence>
<keyword evidence="3 5" id="KW-1133">Transmembrane helix</keyword>
<organism evidence="7 8">
    <name type="scientific">Hydrogenophaga aromaticivorans</name>
    <dbReference type="NCBI Taxonomy" id="2610898"/>
    <lineage>
        <taxon>Bacteria</taxon>
        <taxon>Pseudomonadati</taxon>
        <taxon>Pseudomonadota</taxon>
        <taxon>Betaproteobacteria</taxon>
        <taxon>Burkholderiales</taxon>
        <taxon>Comamonadaceae</taxon>
        <taxon>Hydrogenophaga</taxon>
    </lineage>
</organism>
<dbReference type="AlphaFoldDB" id="A0A7Y8H0L3"/>
<dbReference type="GO" id="GO:0016020">
    <property type="term" value="C:membrane"/>
    <property type="evidence" value="ECO:0007669"/>
    <property type="project" value="UniProtKB-SubCell"/>
</dbReference>
<dbReference type="Proteomes" id="UP000545507">
    <property type="component" value="Unassembled WGS sequence"/>
</dbReference>
<keyword evidence="2 5" id="KW-0812">Transmembrane</keyword>
<accession>A0A7Y8H0L3</accession>
<evidence type="ECO:0000313" key="7">
    <source>
        <dbReference type="EMBL" id="NWF48305.1"/>
    </source>
</evidence>
<evidence type="ECO:0000256" key="2">
    <source>
        <dbReference type="ARBA" id="ARBA00022692"/>
    </source>
</evidence>
<evidence type="ECO:0000259" key="6">
    <source>
        <dbReference type="Pfam" id="PF07298"/>
    </source>
</evidence>
<gene>
    <name evidence="7" type="ORF">F3K02_24070</name>
</gene>
<evidence type="ECO:0000313" key="8">
    <source>
        <dbReference type="Proteomes" id="UP000545507"/>
    </source>
</evidence>
<feature type="transmembrane region" description="Helical" evidence="5">
    <location>
        <begin position="113"/>
        <end position="142"/>
    </location>
</feature>
<keyword evidence="4 5" id="KW-0472">Membrane</keyword>
<evidence type="ECO:0000256" key="5">
    <source>
        <dbReference type="SAM" id="Phobius"/>
    </source>
</evidence>
<dbReference type="Pfam" id="PF07298">
    <property type="entry name" value="NnrU"/>
    <property type="match status" value="1"/>
</dbReference>
<feature type="transmembrane region" description="Helical" evidence="5">
    <location>
        <begin position="170"/>
        <end position="192"/>
    </location>
</feature>
<name>A0A7Y8H0L3_9BURK</name>
<feature type="transmembrane region" description="Helical" evidence="5">
    <location>
        <begin position="71"/>
        <end position="93"/>
    </location>
</feature>
<comment type="caution">
    <text evidence="7">The sequence shown here is derived from an EMBL/GenBank/DDBJ whole genome shotgun (WGS) entry which is preliminary data.</text>
</comment>
<feature type="domain" description="NnrU" evidence="6">
    <location>
        <begin position="4"/>
        <end position="196"/>
    </location>
</feature>